<evidence type="ECO:0000313" key="5">
    <source>
        <dbReference type="Proteomes" id="UP000465263"/>
    </source>
</evidence>
<dbReference type="PROSITE" id="PS50977">
    <property type="entry name" value="HTH_TETR_2"/>
    <property type="match status" value="1"/>
</dbReference>
<dbReference type="EMBL" id="BLKV01000001">
    <property type="protein sequence ID" value="GFG68692.1"/>
    <property type="molecule type" value="Genomic_DNA"/>
</dbReference>
<dbReference type="InterPro" id="IPR050109">
    <property type="entry name" value="HTH-type_TetR-like_transc_reg"/>
</dbReference>
<dbReference type="OrthoDB" id="4726108at2"/>
<name>A0A7I9XFF7_9MYCO</name>
<evidence type="ECO:0000256" key="1">
    <source>
        <dbReference type="ARBA" id="ARBA00023125"/>
    </source>
</evidence>
<dbReference type="InterPro" id="IPR036271">
    <property type="entry name" value="Tet_transcr_reg_TetR-rel_C_sf"/>
</dbReference>
<keyword evidence="1 2" id="KW-0238">DNA-binding</keyword>
<gene>
    <name evidence="4" type="ORF">MSEN_04120</name>
</gene>
<dbReference type="InterPro" id="IPR041467">
    <property type="entry name" value="Sco4008_C"/>
</dbReference>
<dbReference type="Proteomes" id="UP000465263">
    <property type="component" value="Unassembled WGS sequence"/>
</dbReference>
<dbReference type="Pfam" id="PF17926">
    <property type="entry name" value="TetR_C_21"/>
    <property type="match status" value="1"/>
</dbReference>
<dbReference type="PANTHER" id="PTHR30328:SF54">
    <property type="entry name" value="HTH-TYPE TRANSCRIPTIONAL REPRESSOR SCO4008"/>
    <property type="match status" value="1"/>
</dbReference>
<accession>A0A7I9XFF7</accession>
<feature type="DNA-binding region" description="H-T-H motif" evidence="2">
    <location>
        <begin position="29"/>
        <end position="48"/>
    </location>
</feature>
<comment type="caution">
    <text evidence="4">The sequence shown here is derived from an EMBL/GenBank/DDBJ whole genome shotgun (WGS) entry which is preliminary data.</text>
</comment>
<sequence length="200" mass="22057">MRRSATELRGHILDAARAEFARHGLAGSRIDRIAHAAHASKERLYAHFGDKEALFREVMATDVVAFYRSVTLRPEAVPEFAGDIYDLGRNSPEHLRMVTWARLEGLALDEPRADGQAIFEHTIAAIETAQAGGYVDPDWEPLDLLTLLFGVGLAWAHTPDPHPGGVAPAAATRQRTAAVEAARRIVSNAVDNRRRRRRPA</sequence>
<dbReference type="PRINTS" id="PR00455">
    <property type="entry name" value="HTHTETR"/>
</dbReference>
<organism evidence="4 5">
    <name type="scientific">Mycolicibacter senuensis</name>
    <dbReference type="NCBI Taxonomy" id="386913"/>
    <lineage>
        <taxon>Bacteria</taxon>
        <taxon>Bacillati</taxon>
        <taxon>Actinomycetota</taxon>
        <taxon>Actinomycetes</taxon>
        <taxon>Mycobacteriales</taxon>
        <taxon>Mycobacteriaceae</taxon>
        <taxon>Mycolicibacter</taxon>
    </lineage>
</organism>
<dbReference type="RefSeq" id="WP_085081729.1">
    <property type="nucleotide sequence ID" value="NZ_BLKV01000001.1"/>
</dbReference>
<dbReference type="Pfam" id="PF00440">
    <property type="entry name" value="TetR_N"/>
    <property type="match status" value="1"/>
</dbReference>
<dbReference type="SUPFAM" id="SSF48498">
    <property type="entry name" value="Tetracyclin repressor-like, C-terminal domain"/>
    <property type="match status" value="1"/>
</dbReference>
<evidence type="ECO:0000313" key="4">
    <source>
        <dbReference type="EMBL" id="GFG68692.1"/>
    </source>
</evidence>
<feature type="domain" description="HTH tetR-type" evidence="3">
    <location>
        <begin position="6"/>
        <end position="66"/>
    </location>
</feature>
<dbReference type="Gene3D" id="1.10.357.10">
    <property type="entry name" value="Tetracycline Repressor, domain 2"/>
    <property type="match status" value="1"/>
</dbReference>
<dbReference type="InterPro" id="IPR001647">
    <property type="entry name" value="HTH_TetR"/>
</dbReference>
<proteinExistence type="predicted"/>
<reference evidence="4 5" key="1">
    <citation type="journal article" date="2019" name="Emerg. Microbes Infect.">
        <title>Comprehensive subspecies identification of 175 nontuberculous mycobacteria species based on 7547 genomic profiles.</title>
        <authorList>
            <person name="Matsumoto Y."/>
            <person name="Kinjo T."/>
            <person name="Motooka D."/>
            <person name="Nabeya D."/>
            <person name="Jung N."/>
            <person name="Uechi K."/>
            <person name="Horii T."/>
            <person name="Iida T."/>
            <person name="Fujita J."/>
            <person name="Nakamura S."/>
        </authorList>
    </citation>
    <scope>NUCLEOTIDE SEQUENCE [LARGE SCALE GENOMIC DNA]</scope>
    <source>
        <strain evidence="4 5">JCM 16017</strain>
    </source>
</reference>
<evidence type="ECO:0000259" key="3">
    <source>
        <dbReference type="PROSITE" id="PS50977"/>
    </source>
</evidence>
<dbReference type="GO" id="GO:0003677">
    <property type="term" value="F:DNA binding"/>
    <property type="evidence" value="ECO:0007669"/>
    <property type="project" value="UniProtKB-UniRule"/>
</dbReference>
<dbReference type="SUPFAM" id="SSF46689">
    <property type="entry name" value="Homeodomain-like"/>
    <property type="match status" value="1"/>
</dbReference>
<evidence type="ECO:0000256" key="2">
    <source>
        <dbReference type="PROSITE-ProRule" id="PRU00335"/>
    </source>
</evidence>
<dbReference type="PANTHER" id="PTHR30328">
    <property type="entry name" value="TRANSCRIPTIONAL REPRESSOR"/>
    <property type="match status" value="1"/>
</dbReference>
<dbReference type="InterPro" id="IPR009057">
    <property type="entry name" value="Homeodomain-like_sf"/>
</dbReference>
<dbReference type="GO" id="GO:0006355">
    <property type="term" value="P:regulation of DNA-templated transcription"/>
    <property type="evidence" value="ECO:0007669"/>
    <property type="project" value="UniProtKB-ARBA"/>
</dbReference>
<keyword evidence="5" id="KW-1185">Reference proteome</keyword>
<protein>
    <submittedName>
        <fullName evidence="4">TetR family transcriptional regulator</fullName>
    </submittedName>
</protein>
<dbReference type="AlphaFoldDB" id="A0A7I9XFF7"/>